<dbReference type="GO" id="GO:0016020">
    <property type="term" value="C:membrane"/>
    <property type="evidence" value="ECO:0007669"/>
    <property type="project" value="UniProtKB-SubCell"/>
</dbReference>
<proteinExistence type="predicted"/>
<dbReference type="InterPro" id="IPR053009">
    <property type="entry name" value="Xanthocillin_Biosynth-Assoc"/>
</dbReference>
<evidence type="ECO:0000256" key="1">
    <source>
        <dbReference type="ARBA" id="ARBA00004370"/>
    </source>
</evidence>
<dbReference type="PANTHER" id="PTHR23241">
    <property type="entry name" value="LATE EMBRYOGENESIS ABUNDANT PLANTS LEA-RELATED"/>
    <property type="match status" value="1"/>
</dbReference>
<feature type="transmembrane region" description="Helical" evidence="5">
    <location>
        <begin position="51"/>
        <end position="69"/>
    </location>
</feature>
<evidence type="ECO:0000256" key="2">
    <source>
        <dbReference type="ARBA" id="ARBA00022692"/>
    </source>
</evidence>
<keyword evidence="3 5" id="KW-1133">Transmembrane helix</keyword>
<evidence type="ECO:0000259" key="6">
    <source>
        <dbReference type="Pfam" id="PF13664"/>
    </source>
</evidence>
<feature type="transmembrane region" description="Helical" evidence="5">
    <location>
        <begin position="133"/>
        <end position="157"/>
    </location>
</feature>
<keyword evidence="4 5" id="KW-0472">Membrane</keyword>
<dbReference type="InterPro" id="IPR025423">
    <property type="entry name" value="TMEM205-like"/>
</dbReference>
<evidence type="ECO:0000256" key="3">
    <source>
        <dbReference type="ARBA" id="ARBA00022989"/>
    </source>
</evidence>
<gene>
    <name evidence="7" type="ORF">MNBD_NITROSPINAE01-100</name>
</gene>
<dbReference type="AlphaFoldDB" id="A0A3B1BBP3"/>
<dbReference type="Pfam" id="PF13664">
    <property type="entry name" value="DUF4149"/>
    <property type="match status" value="1"/>
</dbReference>
<reference evidence="7" key="1">
    <citation type="submission" date="2018-06" db="EMBL/GenBank/DDBJ databases">
        <authorList>
            <person name="Zhirakovskaya E."/>
        </authorList>
    </citation>
    <scope>NUCLEOTIDE SEQUENCE</scope>
</reference>
<organism evidence="7">
    <name type="scientific">hydrothermal vent metagenome</name>
    <dbReference type="NCBI Taxonomy" id="652676"/>
    <lineage>
        <taxon>unclassified sequences</taxon>
        <taxon>metagenomes</taxon>
        <taxon>ecological metagenomes</taxon>
    </lineage>
</organism>
<comment type="subcellular location">
    <subcellularLocation>
        <location evidence="1">Membrane</location>
    </subcellularLocation>
</comment>
<protein>
    <recommendedName>
        <fullName evidence="6">TMEM205-like domain-containing protein</fullName>
    </recommendedName>
</protein>
<evidence type="ECO:0000256" key="5">
    <source>
        <dbReference type="SAM" id="Phobius"/>
    </source>
</evidence>
<evidence type="ECO:0000313" key="7">
    <source>
        <dbReference type="EMBL" id="VAX15696.1"/>
    </source>
</evidence>
<dbReference type="PANTHER" id="PTHR23241:SF102">
    <property type="entry name" value="LD23009P"/>
    <property type="match status" value="1"/>
</dbReference>
<feature type="transmembrane region" description="Helical" evidence="5">
    <location>
        <begin position="7"/>
        <end position="31"/>
    </location>
</feature>
<name>A0A3B1BBP3_9ZZZZ</name>
<accession>A0A3B1BBP3</accession>
<dbReference type="EMBL" id="UOGC01000019">
    <property type="protein sequence ID" value="VAX15696.1"/>
    <property type="molecule type" value="Genomic_DNA"/>
</dbReference>
<feature type="transmembrane region" description="Helical" evidence="5">
    <location>
        <begin position="81"/>
        <end position="98"/>
    </location>
</feature>
<keyword evidence="2 5" id="KW-0812">Transmembrane</keyword>
<evidence type="ECO:0000256" key="4">
    <source>
        <dbReference type="ARBA" id="ARBA00023136"/>
    </source>
</evidence>
<sequence length="160" mass="17133">MLIAIKYIHLISVSIWIGAIVFFSFIGAPAIFKTLDRQTAGDVVGAIFPKYFMLGQICSVTALVTLALVGLSTGFQSSVKIGIILLLVMGGIAAYSGMVNGPQARAVKEDIRAETDATKKAELKKKFGKLHGISMVLNIATLLLALSLLFFTVKYIALPL</sequence>
<feature type="domain" description="TMEM205-like" evidence="6">
    <location>
        <begin position="12"/>
        <end position="110"/>
    </location>
</feature>